<dbReference type="PANTHER" id="PTHR43132">
    <property type="entry name" value="ARSENICAL RESISTANCE OPERON REPRESSOR ARSR-RELATED"/>
    <property type="match status" value="1"/>
</dbReference>
<reference evidence="5 6" key="1">
    <citation type="submission" date="2018-03" db="EMBL/GenBank/DDBJ databases">
        <title>Massilia armeniaca sp. nov., isolated from desert soil.</title>
        <authorList>
            <person name="Huang H."/>
            <person name="Ren M."/>
        </authorList>
    </citation>
    <scope>NUCLEOTIDE SEQUENCE [LARGE SCALE GENOMIC DNA]</scope>
    <source>
        <strain evidence="5 6">ZMN-3</strain>
    </source>
</reference>
<dbReference type="GO" id="GO:0003700">
    <property type="term" value="F:DNA-binding transcription factor activity"/>
    <property type="evidence" value="ECO:0007669"/>
    <property type="project" value="InterPro"/>
</dbReference>
<dbReference type="InterPro" id="IPR051011">
    <property type="entry name" value="Metal_resp_trans_reg"/>
</dbReference>
<accession>A0A2R4C645</accession>
<feature type="domain" description="HTH arsR-type" evidence="4">
    <location>
        <begin position="12"/>
        <end position="106"/>
    </location>
</feature>
<dbReference type="InterPro" id="IPR001845">
    <property type="entry name" value="HTH_ArsR_DNA-bd_dom"/>
</dbReference>
<dbReference type="Proteomes" id="UP000240505">
    <property type="component" value="Chromosome"/>
</dbReference>
<evidence type="ECO:0000313" key="5">
    <source>
        <dbReference type="EMBL" id="AVR95074.1"/>
    </source>
</evidence>
<evidence type="ECO:0000256" key="3">
    <source>
        <dbReference type="ARBA" id="ARBA00023163"/>
    </source>
</evidence>
<dbReference type="AlphaFoldDB" id="A0A2R4C645"/>
<dbReference type="SMART" id="SM00418">
    <property type="entry name" value="HTH_ARSR"/>
    <property type="match status" value="1"/>
</dbReference>
<protein>
    <submittedName>
        <fullName evidence="5">Transcriptional regulator</fullName>
    </submittedName>
</protein>
<dbReference type="KEGG" id="masz:C9I28_04580"/>
<keyword evidence="6" id="KW-1185">Reference proteome</keyword>
<dbReference type="EMBL" id="CP028324">
    <property type="protein sequence ID" value="AVR95074.1"/>
    <property type="molecule type" value="Genomic_DNA"/>
</dbReference>
<dbReference type="PANTHER" id="PTHR43132:SF6">
    <property type="entry name" value="HTH-TYPE TRANSCRIPTIONAL REPRESSOR CZRA"/>
    <property type="match status" value="1"/>
</dbReference>
<dbReference type="Pfam" id="PF01022">
    <property type="entry name" value="HTH_5"/>
    <property type="match status" value="1"/>
</dbReference>
<dbReference type="PROSITE" id="PS50987">
    <property type="entry name" value="HTH_ARSR_2"/>
    <property type="match status" value="1"/>
</dbReference>
<dbReference type="Gene3D" id="1.10.10.10">
    <property type="entry name" value="Winged helix-like DNA-binding domain superfamily/Winged helix DNA-binding domain"/>
    <property type="match status" value="1"/>
</dbReference>
<dbReference type="RefSeq" id="WP_107140425.1">
    <property type="nucleotide sequence ID" value="NZ_CP028324.1"/>
</dbReference>
<organism evidence="5 6">
    <name type="scientific">Pseudoduganella armeniaca</name>
    <dbReference type="NCBI Taxonomy" id="2072590"/>
    <lineage>
        <taxon>Bacteria</taxon>
        <taxon>Pseudomonadati</taxon>
        <taxon>Pseudomonadota</taxon>
        <taxon>Betaproteobacteria</taxon>
        <taxon>Burkholderiales</taxon>
        <taxon>Oxalobacteraceae</taxon>
        <taxon>Telluria group</taxon>
        <taxon>Pseudoduganella</taxon>
    </lineage>
</organism>
<gene>
    <name evidence="5" type="ORF">C9I28_04580</name>
</gene>
<keyword evidence="1" id="KW-0805">Transcription regulation</keyword>
<sequence length="115" mass="12274">MNTPAMNAPYPEHDASVAQLADLFHLLGDPTRLRIVLACVAAPIAVSDIAATLALSSSLVSHHLRLLRAARIVKAERQGKQVFYTTADAHISGVLRDMLEHIAEPSTPQDAGADV</sequence>
<dbReference type="CDD" id="cd00090">
    <property type="entry name" value="HTH_ARSR"/>
    <property type="match status" value="1"/>
</dbReference>
<dbReference type="NCBIfam" id="NF033788">
    <property type="entry name" value="HTH_metalloreg"/>
    <property type="match status" value="1"/>
</dbReference>
<dbReference type="InterPro" id="IPR011991">
    <property type="entry name" value="ArsR-like_HTH"/>
</dbReference>
<name>A0A2R4C645_9BURK</name>
<dbReference type="GO" id="GO:0003677">
    <property type="term" value="F:DNA binding"/>
    <property type="evidence" value="ECO:0007669"/>
    <property type="project" value="UniProtKB-KW"/>
</dbReference>
<dbReference type="InterPro" id="IPR036390">
    <property type="entry name" value="WH_DNA-bd_sf"/>
</dbReference>
<evidence type="ECO:0000259" key="4">
    <source>
        <dbReference type="PROSITE" id="PS50987"/>
    </source>
</evidence>
<keyword evidence="3" id="KW-0804">Transcription</keyword>
<dbReference type="InterPro" id="IPR036388">
    <property type="entry name" value="WH-like_DNA-bd_sf"/>
</dbReference>
<evidence type="ECO:0000313" key="6">
    <source>
        <dbReference type="Proteomes" id="UP000240505"/>
    </source>
</evidence>
<dbReference type="OrthoDB" id="9796124at2"/>
<evidence type="ECO:0000256" key="1">
    <source>
        <dbReference type="ARBA" id="ARBA00023015"/>
    </source>
</evidence>
<keyword evidence="2" id="KW-0238">DNA-binding</keyword>
<dbReference type="SUPFAM" id="SSF46785">
    <property type="entry name" value="Winged helix' DNA-binding domain"/>
    <property type="match status" value="1"/>
</dbReference>
<dbReference type="PRINTS" id="PR00778">
    <property type="entry name" value="HTHARSR"/>
</dbReference>
<evidence type="ECO:0000256" key="2">
    <source>
        <dbReference type="ARBA" id="ARBA00023125"/>
    </source>
</evidence>
<proteinExistence type="predicted"/>